<gene>
    <name evidence="3" type="ORF">ASPWEDRAFT_23642</name>
</gene>
<keyword evidence="2" id="KW-1133">Transmembrane helix</keyword>
<dbReference type="Proteomes" id="UP000184383">
    <property type="component" value="Unassembled WGS sequence"/>
</dbReference>
<accession>A0A1L9S342</accession>
<feature type="region of interest" description="Disordered" evidence="1">
    <location>
        <begin position="1"/>
        <end position="65"/>
    </location>
</feature>
<protein>
    <submittedName>
        <fullName evidence="3">Uncharacterized protein</fullName>
    </submittedName>
</protein>
<organism evidence="3 4">
    <name type="scientific">Aspergillus wentii DTO 134E9</name>
    <dbReference type="NCBI Taxonomy" id="1073089"/>
    <lineage>
        <taxon>Eukaryota</taxon>
        <taxon>Fungi</taxon>
        <taxon>Dikarya</taxon>
        <taxon>Ascomycota</taxon>
        <taxon>Pezizomycotina</taxon>
        <taxon>Eurotiomycetes</taxon>
        <taxon>Eurotiomycetidae</taxon>
        <taxon>Eurotiales</taxon>
        <taxon>Aspergillaceae</taxon>
        <taxon>Aspergillus</taxon>
        <taxon>Aspergillus subgen. Cremei</taxon>
    </lineage>
</organism>
<dbReference type="Pfam" id="PF16015">
    <property type="entry name" value="Promethin"/>
    <property type="match status" value="1"/>
</dbReference>
<dbReference type="GeneID" id="63748358"/>
<dbReference type="VEuPathDB" id="FungiDB:ASPWEDRAFT_23642"/>
<keyword evidence="2" id="KW-0472">Membrane</keyword>
<feature type="compositionally biased region" description="Low complexity" evidence="1">
    <location>
        <begin position="35"/>
        <end position="60"/>
    </location>
</feature>
<sequence length="205" mass="22197">MDTPTSLSPPRENPQSNTNTDIKNEHNTMHEPTKPSETSNTTPPTLTSTPEEETTTTTTTDPSAGPIQEILSATLTLIDTYILPPRTRSAILRIAASHPHLTSLLLCQLICSGIPVALFGMGVVITAVIAATLFACVALLVLGPVLMVTGFMGLCLWGWAWGFYLVGSWVLGMMDKSDELGDGKERAKERKGEWLVEEKELSDSE</sequence>
<dbReference type="EMBL" id="KV878209">
    <property type="protein sequence ID" value="OJJ41564.1"/>
    <property type="molecule type" value="Genomic_DNA"/>
</dbReference>
<proteinExistence type="predicted"/>
<reference evidence="4" key="1">
    <citation type="journal article" date="2017" name="Genome Biol.">
        <title>Comparative genomics reveals high biological diversity and specific adaptations in the industrially and medically important fungal genus Aspergillus.</title>
        <authorList>
            <person name="de Vries R.P."/>
            <person name="Riley R."/>
            <person name="Wiebenga A."/>
            <person name="Aguilar-Osorio G."/>
            <person name="Amillis S."/>
            <person name="Uchima C.A."/>
            <person name="Anderluh G."/>
            <person name="Asadollahi M."/>
            <person name="Askin M."/>
            <person name="Barry K."/>
            <person name="Battaglia E."/>
            <person name="Bayram O."/>
            <person name="Benocci T."/>
            <person name="Braus-Stromeyer S.A."/>
            <person name="Caldana C."/>
            <person name="Canovas D."/>
            <person name="Cerqueira G.C."/>
            <person name="Chen F."/>
            <person name="Chen W."/>
            <person name="Choi C."/>
            <person name="Clum A."/>
            <person name="Dos Santos R.A."/>
            <person name="Damasio A.R."/>
            <person name="Diallinas G."/>
            <person name="Emri T."/>
            <person name="Fekete E."/>
            <person name="Flipphi M."/>
            <person name="Freyberg S."/>
            <person name="Gallo A."/>
            <person name="Gournas C."/>
            <person name="Habgood R."/>
            <person name="Hainaut M."/>
            <person name="Harispe M.L."/>
            <person name="Henrissat B."/>
            <person name="Hilden K.S."/>
            <person name="Hope R."/>
            <person name="Hossain A."/>
            <person name="Karabika E."/>
            <person name="Karaffa L."/>
            <person name="Karanyi Z."/>
            <person name="Krasevec N."/>
            <person name="Kuo A."/>
            <person name="Kusch H."/>
            <person name="LaButti K."/>
            <person name="Lagendijk E.L."/>
            <person name="Lapidus A."/>
            <person name="Levasseur A."/>
            <person name="Lindquist E."/>
            <person name="Lipzen A."/>
            <person name="Logrieco A.F."/>
            <person name="MacCabe A."/>
            <person name="Maekelae M.R."/>
            <person name="Malavazi I."/>
            <person name="Melin P."/>
            <person name="Meyer V."/>
            <person name="Mielnichuk N."/>
            <person name="Miskei M."/>
            <person name="Molnar A.P."/>
            <person name="Mule G."/>
            <person name="Ngan C.Y."/>
            <person name="Orejas M."/>
            <person name="Orosz E."/>
            <person name="Ouedraogo J.P."/>
            <person name="Overkamp K.M."/>
            <person name="Park H.-S."/>
            <person name="Perrone G."/>
            <person name="Piumi F."/>
            <person name="Punt P.J."/>
            <person name="Ram A.F."/>
            <person name="Ramon A."/>
            <person name="Rauscher S."/>
            <person name="Record E."/>
            <person name="Riano-Pachon D.M."/>
            <person name="Robert V."/>
            <person name="Roehrig J."/>
            <person name="Ruller R."/>
            <person name="Salamov A."/>
            <person name="Salih N.S."/>
            <person name="Samson R.A."/>
            <person name="Sandor E."/>
            <person name="Sanguinetti M."/>
            <person name="Schuetze T."/>
            <person name="Sepcic K."/>
            <person name="Shelest E."/>
            <person name="Sherlock G."/>
            <person name="Sophianopoulou V."/>
            <person name="Squina F.M."/>
            <person name="Sun H."/>
            <person name="Susca A."/>
            <person name="Todd R.B."/>
            <person name="Tsang A."/>
            <person name="Unkles S.E."/>
            <person name="van de Wiele N."/>
            <person name="van Rossen-Uffink D."/>
            <person name="Oliveira J.V."/>
            <person name="Vesth T.C."/>
            <person name="Visser J."/>
            <person name="Yu J.-H."/>
            <person name="Zhou M."/>
            <person name="Andersen M.R."/>
            <person name="Archer D.B."/>
            <person name="Baker S.E."/>
            <person name="Benoit I."/>
            <person name="Brakhage A.A."/>
            <person name="Braus G.H."/>
            <person name="Fischer R."/>
            <person name="Frisvad J.C."/>
            <person name="Goldman G.H."/>
            <person name="Houbraken J."/>
            <person name="Oakley B."/>
            <person name="Pocsi I."/>
            <person name="Scazzocchio C."/>
            <person name="Seiboth B."/>
            <person name="vanKuyk P.A."/>
            <person name="Wortman J."/>
            <person name="Dyer P.S."/>
            <person name="Grigoriev I.V."/>
        </authorList>
    </citation>
    <scope>NUCLEOTIDE SEQUENCE [LARGE SCALE GENOMIC DNA]</scope>
    <source>
        <strain evidence="4">DTO 134E9</strain>
    </source>
</reference>
<name>A0A1L9S342_ASPWE</name>
<dbReference type="OrthoDB" id="4474044at2759"/>
<dbReference type="RefSeq" id="XP_040695240.1">
    <property type="nucleotide sequence ID" value="XM_040832510.1"/>
</dbReference>
<feature type="transmembrane region" description="Helical" evidence="2">
    <location>
        <begin position="148"/>
        <end position="171"/>
    </location>
</feature>
<dbReference type="AlphaFoldDB" id="A0A1L9S342"/>
<feature type="compositionally biased region" description="Basic and acidic residues" evidence="1">
    <location>
        <begin position="22"/>
        <end position="34"/>
    </location>
</feature>
<evidence type="ECO:0000256" key="2">
    <source>
        <dbReference type="SAM" id="Phobius"/>
    </source>
</evidence>
<feature type="compositionally biased region" description="Polar residues" evidence="1">
    <location>
        <begin position="1"/>
        <end position="21"/>
    </location>
</feature>
<keyword evidence="2" id="KW-0812">Transmembrane</keyword>
<evidence type="ECO:0000313" key="4">
    <source>
        <dbReference type="Proteomes" id="UP000184383"/>
    </source>
</evidence>
<keyword evidence="4" id="KW-1185">Reference proteome</keyword>
<evidence type="ECO:0000313" key="3">
    <source>
        <dbReference type="EMBL" id="OJJ41564.1"/>
    </source>
</evidence>
<feature type="transmembrane region" description="Helical" evidence="2">
    <location>
        <begin position="116"/>
        <end position="142"/>
    </location>
</feature>
<evidence type="ECO:0000256" key="1">
    <source>
        <dbReference type="SAM" id="MobiDB-lite"/>
    </source>
</evidence>